<comment type="caution">
    <text evidence="1">The sequence shown here is derived from an EMBL/GenBank/DDBJ whole genome shotgun (WGS) entry which is preliminary data.</text>
</comment>
<protein>
    <submittedName>
        <fullName evidence="1">Uncharacterized protein</fullName>
    </submittedName>
</protein>
<dbReference type="Proteomes" id="UP000583454">
    <property type="component" value="Unassembled WGS sequence"/>
</dbReference>
<dbReference type="InterPro" id="IPR021466">
    <property type="entry name" value="Put_rhamnosyl_transferase"/>
</dbReference>
<reference evidence="1 2" key="1">
    <citation type="submission" date="2020-08" db="EMBL/GenBank/DDBJ databases">
        <title>Genomic Encyclopedia of Type Strains, Phase IV (KMG-IV): sequencing the most valuable type-strain genomes for metagenomic binning, comparative biology and taxonomic classification.</title>
        <authorList>
            <person name="Goeker M."/>
        </authorList>
    </citation>
    <scope>NUCLEOTIDE SEQUENCE [LARGE SCALE GENOMIC DNA]</scope>
    <source>
        <strain evidence="1 2">DSM 2163</strain>
    </source>
</reference>
<dbReference type="AlphaFoldDB" id="A0A840ZL80"/>
<organism evidence="1 2">
    <name type="scientific">Methylorubrum rhodinum</name>
    <dbReference type="NCBI Taxonomy" id="29428"/>
    <lineage>
        <taxon>Bacteria</taxon>
        <taxon>Pseudomonadati</taxon>
        <taxon>Pseudomonadota</taxon>
        <taxon>Alphaproteobacteria</taxon>
        <taxon>Hyphomicrobiales</taxon>
        <taxon>Methylobacteriaceae</taxon>
        <taxon>Methylorubrum</taxon>
    </lineage>
</organism>
<keyword evidence="2" id="KW-1185">Reference proteome</keyword>
<accession>A0A840ZL80</accession>
<dbReference type="Pfam" id="PF11316">
    <property type="entry name" value="Rhamno_transf"/>
    <property type="match status" value="1"/>
</dbReference>
<name>A0A840ZL80_9HYPH</name>
<evidence type="ECO:0000313" key="2">
    <source>
        <dbReference type="Proteomes" id="UP000583454"/>
    </source>
</evidence>
<dbReference type="EMBL" id="JACHOP010000017">
    <property type="protein sequence ID" value="MBB5758872.1"/>
    <property type="molecule type" value="Genomic_DNA"/>
</dbReference>
<dbReference type="RefSeq" id="WP_183571679.1">
    <property type="nucleotide sequence ID" value="NZ_JACHOP010000017.1"/>
</dbReference>
<proteinExistence type="predicted"/>
<evidence type="ECO:0000313" key="1">
    <source>
        <dbReference type="EMBL" id="MBB5758872.1"/>
    </source>
</evidence>
<gene>
    <name evidence="1" type="ORF">HNR00_003599</name>
</gene>
<sequence>MSRSYADAPQALTAQDVNSVKSLIAMNIRSDENYGQTDPGLLKERSITAIGEGRLKHYIITRFNLWDENLRRAAGILEEDAYLNWIERRIVLFRESLLPTLVHQTYNDFQLLLFFDTNMDSRTSAFIESLQEFGFIKPLFVDFRLKHGWSHFENTLAAEILSSTVVGDVVATTRIDSDDALSIGFMQNLNQYCSRIGYDEAIADMYVNFPFGLQCTDRDIRILMYNRNPFQTMLEAREKYLNENIWVRKGVFQTAHDRTFKVGKIINVITSFPMWAQFVHGGNVANHAKASLPIAVHSDPLRIMFANTLSGGLRGSPI</sequence>